<protein>
    <recommendedName>
        <fullName evidence="1">Reverse transcriptase domain-containing protein</fullName>
    </recommendedName>
</protein>
<name>A0A8E5J5B4_9CHLO</name>
<keyword evidence="2" id="KW-0934">Plastid</keyword>
<dbReference type="InterPro" id="IPR013597">
    <property type="entry name" value="Mat_intron_G2"/>
</dbReference>
<evidence type="ECO:0000259" key="1">
    <source>
        <dbReference type="PROSITE" id="PS50878"/>
    </source>
</evidence>
<dbReference type="InterPro" id="IPR002711">
    <property type="entry name" value="HNH"/>
</dbReference>
<feature type="domain" description="Reverse transcriptase" evidence="1">
    <location>
        <begin position="106"/>
        <end position="344"/>
    </location>
</feature>
<sequence>MTKRFTMYQNLKSNSNNMFATNWENIDWKAVNISIKKLRYSIFKAKKNNNIKLMCRLQKVMLRSKANILLSIRKVSSINTGKRSPGLDKILIKTNKARWEMYENIVQTPICDWVKQAKPVKRIYIPKPNGKFRPLGIPTIKCRVLQNIVKNALEPEWEAVFESSSYGFRPGRSCHDALSRIYLNLARQKKRTWILDADIKGCFDHIDHSKLLELIDTFPAKNVIHAWLKAGYCEFPDFNINYTDQGTPQGGVISPLLANIALHGMEKVLNIKTVSTTGHNFGTNKYAIVRYADDFVVLCDSEEKCIEAKNLLDPWLKERGLEFSLEKVHIRNVNKGFKFLGCHIKYYGKTKINLLIKPHPEEVSRLKEKLRNVFLKFKGQAPLQLITAINPIIRGWANYYLPFVSSDTFSSLDHFMWHRKWRYAKRRHPQKNKQWIFERYFGQEEGPSKNKWRFYTLVNDKKVFMLHFSDFKIKRHVMVKNNMNPDNRSSLSLSYWEKRYSNRQFLTWSNYQSRLNIAKKQYHICPLCLETLYNNEELHMHHIQPKKKGGNDSINNFIIVHEFCHRQIHSLKLDENDVRRKKSDLRKLMKKKIGLNSLSEEYKPTNFLIN</sequence>
<dbReference type="PROSITE" id="PS50878">
    <property type="entry name" value="RT_POL"/>
    <property type="match status" value="1"/>
</dbReference>
<evidence type="ECO:0000313" key="2">
    <source>
        <dbReference type="EMBL" id="QUX32890.1"/>
    </source>
</evidence>
<organism evidence="2">
    <name type="scientific">Blidingia minima</name>
    <dbReference type="NCBI Taxonomy" id="63414"/>
    <lineage>
        <taxon>Eukaryota</taxon>
        <taxon>Viridiplantae</taxon>
        <taxon>Chlorophyta</taxon>
        <taxon>core chlorophytes</taxon>
        <taxon>Ulvophyceae</taxon>
        <taxon>OUU clade</taxon>
        <taxon>Ulvales</taxon>
        <taxon>Ulvaceae</taxon>
        <taxon>Blidingia</taxon>
    </lineage>
</organism>
<proteinExistence type="predicted"/>
<dbReference type="Pfam" id="PF01844">
    <property type="entry name" value="HNH"/>
    <property type="match status" value="1"/>
</dbReference>
<dbReference type="CDD" id="cd01651">
    <property type="entry name" value="RT_G2_intron"/>
    <property type="match status" value="1"/>
</dbReference>
<dbReference type="InterPro" id="IPR003615">
    <property type="entry name" value="HNH_nuc"/>
</dbReference>
<dbReference type="Pfam" id="PF08388">
    <property type="entry name" value="GIIM"/>
    <property type="match status" value="1"/>
</dbReference>
<dbReference type="EMBL" id="MK408749">
    <property type="protein sequence ID" value="QUX32890.1"/>
    <property type="molecule type" value="Genomic_DNA"/>
</dbReference>
<dbReference type="Pfam" id="PF13655">
    <property type="entry name" value="RVT_N"/>
    <property type="match status" value="1"/>
</dbReference>
<dbReference type="SMART" id="SM00507">
    <property type="entry name" value="HNHc"/>
    <property type="match status" value="1"/>
</dbReference>
<dbReference type="PANTHER" id="PTHR34047:SF10">
    <property type="entry name" value="GROUP II INTRON-ASSOCIATED OPEN READING FRAME"/>
    <property type="match status" value="1"/>
</dbReference>
<gene>
    <name evidence="2" type="primary">ORF610</name>
</gene>
<dbReference type="NCBIfam" id="TIGR04416">
    <property type="entry name" value="group_II_RT_mat"/>
    <property type="match status" value="1"/>
</dbReference>
<dbReference type="InterPro" id="IPR000477">
    <property type="entry name" value="RT_dom"/>
</dbReference>
<dbReference type="AlphaFoldDB" id="A0A8E5J5B4"/>
<dbReference type="InterPro" id="IPR043502">
    <property type="entry name" value="DNA/RNA_pol_sf"/>
</dbReference>
<dbReference type="SUPFAM" id="SSF56672">
    <property type="entry name" value="DNA/RNA polymerases"/>
    <property type="match status" value="1"/>
</dbReference>
<dbReference type="InterPro" id="IPR025960">
    <property type="entry name" value="RVT_N"/>
</dbReference>
<dbReference type="InterPro" id="IPR051083">
    <property type="entry name" value="GrpII_Intron_Splice-Mob/Def"/>
</dbReference>
<dbReference type="GO" id="GO:0008270">
    <property type="term" value="F:zinc ion binding"/>
    <property type="evidence" value="ECO:0007669"/>
    <property type="project" value="InterPro"/>
</dbReference>
<dbReference type="GO" id="GO:0003676">
    <property type="term" value="F:nucleic acid binding"/>
    <property type="evidence" value="ECO:0007669"/>
    <property type="project" value="InterPro"/>
</dbReference>
<accession>A0A8E5J5B4</accession>
<geneLocation type="chloroplast" evidence="2"/>
<dbReference type="InterPro" id="IPR030931">
    <property type="entry name" value="Group_II_RT_mat"/>
</dbReference>
<dbReference type="CDD" id="cd00085">
    <property type="entry name" value="HNHc"/>
    <property type="match status" value="1"/>
</dbReference>
<dbReference type="GO" id="GO:0004519">
    <property type="term" value="F:endonuclease activity"/>
    <property type="evidence" value="ECO:0007669"/>
    <property type="project" value="InterPro"/>
</dbReference>
<dbReference type="PANTHER" id="PTHR34047">
    <property type="entry name" value="NUCLEAR INTRON MATURASE 1, MITOCHONDRIAL-RELATED"/>
    <property type="match status" value="1"/>
</dbReference>
<dbReference type="Pfam" id="PF00078">
    <property type="entry name" value="RVT_1"/>
    <property type="match status" value="1"/>
</dbReference>
<dbReference type="Gene3D" id="1.10.30.50">
    <property type="match status" value="1"/>
</dbReference>
<keyword evidence="2" id="KW-0150">Chloroplast</keyword>
<reference evidence="2" key="1">
    <citation type="submission" date="2019-01" db="EMBL/GenBank/DDBJ databases">
        <title>Complete Chloroplast Genome of Blidingia minima.</title>
        <authorList>
            <person name="Gao D."/>
        </authorList>
    </citation>
    <scope>NUCLEOTIDE SEQUENCE</scope>
</reference>